<dbReference type="InterPro" id="IPR044878">
    <property type="entry name" value="UbiA_sf"/>
</dbReference>
<dbReference type="FunFam" id="1.20.120.1780:FF:000001">
    <property type="entry name" value="4-hydroxybenzoate octaprenyltransferase"/>
    <property type="match status" value="1"/>
</dbReference>
<keyword evidence="11" id="KW-0460">Magnesium</keyword>
<comment type="cofactor">
    <cofactor evidence="1 11">
        <name>Mg(2+)</name>
        <dbReference type="ChEBI" id="CHEBI:18420"/>
    </cofactor>
</comment>
<accession>A0A7L9RU56</accession>
<keyword evidence="9 11" id="KW-1133">Transmembrane helix</keyword>
<dbReference type="InterPro" id="IPR006370">
    <property type="entry name" value="HB_polyprenyltransferase-like"/>
</dbReference>
<feature type="transmembrane region" description="Helical" evidence="11">
    <location>
        <begin position="230"/>
        <end position="252"/>
    </location>
</feature>
<feature type="transmembrane region" description="Helical" evidence="11">
    <location>
        <begin position="41"/>
        <end position="63"/>
    </location>
</feature>
<comment type="catalytic activity">
    <reaction evidence="11">
        <text>all-trans-octaprenyl diphosphate + 4-hydroxybenzoate = 4-hydroxy-3-(all-trans-octaprenyl)benzoate + diphosphate</text>
        <dbReference type="Rhea" id="RHEA:27782"/>
        <dbReference type="ChEBI" id="CHEBI:1617"/>
        <dbReference type="ChEBI" id="CHEBI:17879"/>
        <dbReference type="ChEBI" id="CHEBI:33019"/>
        <dbReference type="ChEBI" id="CHEBI:57711"/>
        <dbReference type="EC" id="2.5.1.39"/>
    </reaction>
</comment>
<evidence type="ECO:0000256" key="10">
    <source>
        <dbReference type="ARBA" id="ARBA00023136"/>
    </source>
</evidence>
<dbReference type="InterPro" id="IPR000537">
    <property type="entry name" value="UbiA_prenyltransferase"/>
</dbReference>
<keyword evidence="10 11" id="KW-0472">Membrane</keyword>
<evidence type="ECO:0000256" key="6">
    <source>
        <dbReference type="ARBA" id="ARBA00022679"/>
    </source>
</evidence>
<keyword evidence="13" id="KW-1185">Reference proteome</keyword>
<reference evidence="12 13" key="1">
    <citation type="submission" date="2020-06" db="EMBL/GenBank/DDBJ databases">
        <title>The endosymbiont of the kinetoplastid Bodo saltans is a Paracaedibacter-like alpha-proteobacterium possessing a putative toxin-antitoxin system.</title>
        <authorList>
            <person name="Midha S."/>
            <person name="Rigden D.J."/>
            <person name="Siozios S."/>
            <person name="Hurst G.D.D."/>
            <person name="Jackson A.P."/>
        </authorList>
    </citation>
    <scope>NUCLEOTIDE SEQUENCE [LARGE SCALE GENOMIC DNA]</scope>
    <source>
        <strain evidence="12">Lake Konstanz</strain>
    </source>
</reference>
<comment type="similarity">
    <text evidence="3 11">Belongs to the UbiA prenyltransferase family.</text>
</comment>
<organism evidence="12 13">
    <name type="scientific">Candidatus Bodocaedibacter vickermanii</name>
    <dbReference type="NCBI Taxonomy" id="2741701"/>
    <lineage>
        <taxon>Bacteria</taxon>
        <taxon>Pseudomonadati</taxon>
        <taxon>Pseudomonadota</taxon>
        <taxon>Alphaproteobacteria</taxon>
        <taxon>Holosporales</taxon>
        <taxon>Candidatus Paracaedibacteraceae</taxon>
        <taxon>Candidatus Bodocaedibacter</taxon>
    </lineage>
</organism>
<dbReference type="InterPro" id="IPR039653">
    <property type="entry name" value="Prenyltransferase"/>
</dbReference>
<dbReference type="GO" id="GO:0008412">
    <property type="term" value="F:4-hydroxybenzoate polyprenyltransferase activity"/>
    <property type="evidence" value="ECO:0007669"/>
    <property type="project" value="UniProtKB-UniRule"/>
</dbReference>
<evidence type="ECO:0000313" key="13">
    <source>
        <dbReference type="Proteomes" id="UP000594001"/>
    </source>
</evidence>
<evidence type="ECO:0000256" key="9">
    <source>
        <dbReference type="ARBA" id="ARBA00022989"/>
    </source>
</evidence>
<keyword evidence="4 11" id="KW-1003">Cell membrane</keyword>
<dbReference type="PANTHER" id="PTHR11048:SF28">
    <property type="entry name" value="4-HYDROXYBENZOATE POLYPRENYLTRANSFERASE, MITOCHONDRIAL"/>
    <property type="match status" value="1"/>
</dbReference>
<gene>
    <name evidence="11 12" type="primary">ubiA</name>
    <name evidence="12" type="ORF">CPBP_00905</name>
</gene>
<dbReference type="HAMAP" id="MF_01635">
    <property type="entry name" value="UbiA"/>
    <property type="match status" value="1"/>
</dbReference>
<keyword evidence="6 11" id="KW-0808">Transferase</keyword>
<feature type="transmembrane region" description="Helical" evidence="11">
    <location>
        <begin position="139"/>
        <end position="159"/>
    </location>
</feature>
<keyword evidence="5 11" id="KW-0997">Cell inner membrane</keyword>
<dbReference type="EC" id="2.5.1.39" evidence="11"/>
<evidence type="ECO:0000256" key="3">
    <source>
        <dbReference type="ARBA" id="ARBA00005985"/>
    </source>
</evidence>
<dbReference type="GO" id="GO:0006744">
    <property type="term" value="P:ubiquinone biosynthetic process"/>
    <property type="evidence" value="ECO:0007669"/>
    <property type="project" value="UniProtKB-UniRule"/>
</dbReference>
<protein>
    <recommendedName>
        <fullName evidence="11">4-hydroxybenzoate octaprenyltransferase</fullName>
        <ecNumber evidence="11">2.5.1.39</ecNumber>
    </recommendedName>
    <alternativeName>
        <fullName evidence="11">4-HB polyprenyltransferase</fullName>
    </alternativeName>
</protein>
<dbReference type="RefSeq" id="WP_350331679.1">
    <property type="nucleotide sequence ID" value="NZ_CP054719.1"/>
</dbReference>
<comment type="function">
    <text evidence="11">Catalyzes the prenylation of para-hydroxybenzoate (PHB) with an all-trans polyprenyl group. Mediates the second step in the final reaction sequence of ubiquinone-8 (UQ-8) biosynthesis, which is the condensation of the polyisoprenoid side chain with PHB, generating the first membrane-bound Q intermediate 3-octaprenyl-4-hydroxybenzoate.</text>
</comment>
<sequence length="282" mass="31809">MQLLNDYVQLCRLNRPIGVWLLLFPGFVGLAVSSPEVPLKYWVVFVVGAVVMRSAGCIYNDIVDRPFDGRVARTKSRPLVRINNPVPLRWALAFLTINLVTGFICLLQFNLSTIFVGFAAAAMIVTYPWLKRITYWPQLFLGFTMNMGFIIGCFSMNESVSFPNLLIYVGMIMWTLGYDTIYGFQDMDDDALIGVKSSALKLRQSPRLFVSLMYLSTTTCWMFAGNLLQFSWGYYVGIALIAVLLAWQVLTLNIHDSNNCLMRFKSNQWVGLIVLCAVLVGG</sequence>
<feature type="transmembrane region" description="Helical" evidence="11">
    <location>
        <begin position="84"/>
        <end position="104"/>
    </location>
</feature>
<evidence type="ECO:0000256" key="2">
    <source>
        <dbReference type="ARBA" id="ARBA00004141"/>
    </source>
</evidence>
<proteinExistence type="inferred from homology"/>
<dbReference type="UniPathway" id="UPA00232"/>
<dbReference type="Gene3D" id="1.10.357.140">
    <property type="entry name" value="UbiA prenyltransferase"/>
    <property type="match status" value="1"/>
</dbReference>
<keyword evidence="7 11" id="KW-0831">Ubiquinone biosynthesis</keyword>
<evidence type="ECO:0000256" key="11">
    <source>
        <dbReference type="HAMAP-Rule" id="MF_01635"/>
    </source>
</evidence>
<dbReference type="KEGG" id="pbal:CPBP_00905"/>
<dbReference type="CDD" id="cd13959">
    <property type="entry name" value="PT_UbiA_COQ2"/>
    <property type="match status" value="1"/>
</dbReference>
<name>A0A7L9RU56_9PROT</name>
<feature type="transmembrane region" description="Helical" evidence="11">
    <location>
        <begin position="165"/>
        <end position="184"/>
    </location>
</feature>
<evidence type="ECO:0000256" key="7">
    <source>
        <dbReference type="ARBA" id="ARBA00022688"/>
    </source>
</evidence>
<dbReference type="PANTHER" id="PTHR11048">
    <property type="entry name" value="PRENYLTRANSFERASES"/>
    <property type="match status" value="1"/>
</dbReference>
<keyword evidence="8 11" id="KW-0812">Transmembrane</keyword>
<comment type="subcellular location">
    <subcellularLocation>
        <location evidence="11">Cell inner membrane</location>
        <topology evidence="11">Multi-pass membrane protein</topology>
    </subcellularLocation>
    <subcellularLocation>
        <location evidence="2">Membrane</location>
        <topology evidence="2">Multi-pass membrane protein</topology>
    </subcellularLocation>
</comment>
<dbReference type="Proteomes" id="UP000594001">
    <property type="component" value="Chromosome"/>
</dbReference>
<dbReference type="Gene3D" id="1.20.120.1780">
    <property type="entry name" value="UbiA prenyltransferase"/>
    <property type="match status" value="1"/>
</dbReference>
<comment type="pathway">
    <text evidence="11">Cofactor biosynthesis; ubiquinone biosynthesis.</text>
</comment>
<evidence type="ECO:0000256" key="8">
    <source>
        <dbReference type="ARBA" id="ARBA00022692"/>
    </source>
</evidence>
<dbReference type="AlphaFoldDB" id="A0A7L9RU56"/>
<evidence type="ECO:0000256" key="5">
    <source>
        <dbReference type="ARBA" id="ARBA00022519"/>
    </source>
</evidence>
<evidence type="ECO:0000256" key="4">
    <source>
        <dbReference type="ARBA" id="ARBA00022475"/>
    </source>
</evidence>
<dbReference type="Pfam" id="PF01040">
    <property type="entry name" value="UbiA"/>
    <property type="match status" value="1"/>
</dbReference>
<dbReference type="GO" id="GO:0005886">
    <property type="term" value="C:plasma membrane"/>
    <property type="evidence" value="ECO:0007669"/>
    <property type="project" value="UniProtKB-SubCell"/>
</dbReference>
<evidence type="ECO:0000313" key="12">
    <source>
        <dbReference type="EMBL" id="QOL20124.1"/>
    </source>
</evidence>
<feature type="transmembrane region" description="Helical" evidence="11">
    <location>
        <begin position="17"/>
        <end position="35"/>
    </location>
</feature>
<dbReference type="EMBL" id="CP054719">
    <property type="protein sequence ID" value="QOL20124.1"/>
    <property type="molecule type" value="Genomic_DNA"/>
</dbReference>
<evidence type="ECO:0000256" key="1">
    <source>
        <dbReference type="ARBA" id="ARBA00001946"/>
    </source>
</evidence>